<dbReference type="InterPro" id="IPR003593">
    <property type="entry name" value="AAA+_ATPase"/>
</dbReference>
<dbReference type="InterPro" id="IPR047667">
    <property type="entry name" value="ATPase_ComGA"/>
</dbReference>
<dbReference type="PANTHER" id="PTHR30258:SF2">
    <property type="entry name" value="COMG OPERON PROTEIN 1"/>
    <property type="match status" value="1"/>
</dbReference>
<dbReference type="OrthoDB" id="9808272at2"/>
<comment type="caution">
    <text evidence="5">The sequence shown here is derived from an EMBL/GenBank/DDBJ whole genome shotgun (WGS) entry which is preliminary data.</text>
</comment>
<dbReference type="Gene3D" id="3.30.450.90">
    <property type="match status" value="1"/>
</dbReference>
<organism evidence="5 6">
    <name type="scientific">Halalkalibacter nanhaiisediminis</name>
    <dbReference type="NCBI Taxonomy" id="688079"/>
    <lineage>
        <taxon>Bacteria</taxon>
        <taxon>Bacillati</taxon>
        <taxon>Bacillota</taxon>
        <taxon>Bacilli</taxon>
        <taxon>Bacillales</taxon>
        <taxon>Bacillaceae</taxon>
        <taxon>Halalkalibacter</taxon>
    </lineage>
</organism>
<feature type="domain" description="Bacterial type II secretion system protein E" evidence="4">
    <location>
        <begin position="204"/>
        <end position="218"/>
    </location>
</feature>
<comment type="similarity">
    <text evidence="1">Belongs to the GSP E family.</text>
</comment>
<dbReference type="PROSITE" id="PS00662">
    <property type="entry name" value="T2SP_E"/>
    <property type="match status" value="1"/>
</dbReference>
<accession>A0A562Q962</accession>
<dbReference type="Pfam" id="PF00437">
    <property type="entry name" value="T2SSE"/>
    <property type="match status" value="1"/>
</dbReference>
<dbReference type="GO" id="GO:0005886">
    <property type="term" value="C:plasma membrane"/>
    <property type="evidence" value="ECO:0007669"/>
    <property type="project" value="TreeGrafter"/>
</dbReference>
<proteinExistence type="inferred from homology"/>
<name>A0A562Q962_9BACI</name>
<keyword evidence="6" id="KW-1185">Reference proteome</keyword>
<dbReference type="Gene3D" id="3.40.50.300">
    <property type="entry name" value="P-loop containing nucleotide triphosphate hydrolases"/>
    <property type="match status" value="1"/>
</dbReference>
<evidence type="ECO:0000256" key="3">
    <source>
        <dbReference type="ARBA" id="ARBA00022840"/>
    </source>
</evidence>
<dbReference type="PANTHER" id="PTHR30258">
    <property type="entry name" value="TYPE II SECRETION SYSTEM PROTEIN GSPE-RELATED"/>
    <property type="match status" value="1"/>
</dbReference>
<evidence type="ECO:0000256" key="1">
    <source>
        <dbReference type="ARBA" id="ARBA00006611"/>
    </source>
</evidence>
<dbReference type="GO" id="GO:0016887">
    <property type="term" value="F:ATP hydrolysis activity"/>
    <property type="evidence" value="ECO:0007669"/>
    <property type="project" value="TreeGrafter"/>
</dbReference>
<dbReference type="SUPFAM" id="SSF52540">
    <property type="entry name" value="P-loop containing nucleoside triphosphate hydrolases"/>
    <property type="match status" value="1"/>
</dbReference>
<dbReference type="EMBL" id="VLKZ01000013">
    <property type="protein sequence ID" value="TWI53273.1"/>
    <property type="molecule type" value="Genomic_DNA"/>
</dbReference>
<evidence type="ECO:0000256" key="2">
    <source>
        <dbReference type="ARBA" id="ARBA00022741"/>
    </source>
</evidence>
<dbReference type="GO" id="GO:0005524">
    <property type="term" value="F:ATP binding"/>
    <property type="evidence" value="ECO:0007669"/>
    <property type="project" value="UniProtKB-KW"/>
</dbReference>
<keyword evidence="2" id="KW-0547">Nucleotide-binding</keyword>
<evidence type="ECO:0000313" key="5">
    <source>
        <dbReference type="EMBL" id="TWI53273.1"/>
    </source>
</evidence>
<protein>
    <submittedName>
        <fullName evidence="5">Competence protein ComGA</fullName>
    </submittedName>
</protein>
<sequence>MYDIEQYSRSIIDEVIQMKATDVHFVPMPNKCLMTYRLNGKLEHWKELLPSLADRLISHFKYQSGMDIGERRKPQSSSMIHLTKSSSFSLRLSTLPTKDKESLAIRILPHLSSKALPSLSVLQHSRNTLFEVSKMPRGLCLLSGPTGSGKSTTLYAIIEQIIREGGRSIITIEDPIERPIPTIIQVEVNMRAGMSFDTVLKASLRHDPDVILIGEIRDEITASLAVRAALTGHLVLATVHASSCYAALLRMLDLGVSKLDLSECCKMVLSQQLVQIKCPICQGFCDRHCERYRTRSRAALFEVLKGKALSEAFVSRKAGAEWGFKAAAKKAWALGYLSDDEMLRVINE</sequence>
<keyword evidence="3" id="KW-0067">ATP-binding</keyword>
<dbReference type="CDD" id="cd01129">
    <property type="entry name" value="PulE-GspE-like"/>
    <property type="match status" value="1"/>
</dbReference>
<gene>
    <name evidence="5" type="ORF">IQ10_03406</name>
</gene>
<dbReference type="Proteomes" id="UP000315711">
    <property type="component" value="Unassembled WGS sequence"/>
</dbReference>
<dbReference type="AlphaFoldDB" id="A0A562Q962"/>
<dbReference type="RefSeq" id="WP_158640068.1">
    <property type="nucleotide sequence ID" value="NZ_VLKZ01000013.1"/>
</dbReference>
<dbReference type="SMART" id="SM00382">
    <property type="entry name" value="AAA"/>
    <property type="match status" value="1"/>
</dbReference>
<evidence type="ECO:0000313" key="6">
    <source>
        <dbReference type="Proteomes" id="UP000315711"/>
    </source>
</evidence>
<dbReference type="InterPro" id="IPR001482">
    <property type="entry name" value="T2SS/T4SS_dom"/>
</dbReference>
<reference evidence="5 6" key="1">
    <citation type="journal article" date="2015" name="Stand. Genomic Sci.">
        <title>Genomic Encyclopedia of Bacterial and Archaeal Type Strains, Phase III: the genomes of soil and plant-associated and newly described type strains.</title>
        <authorList>
            <person name="Whitman W.B."/>
            <person name="Woyke T."/>
            <person name="Klenk H.P."/>
            <person name="Zhou Y."/>
            <person name="Lilburn T.G."/>
            <person name="Beck B.J."/>
            <person name="De Vos P."/>
            <person name="Vandamme P."/>
            <person name="Eisen J.A."/>
            <person name="Garrity G."/>
            <person name="Hugenholtz P."/>
            <person name="Kyrpides N.C."/>
        </authorList>
    </citation>
    <scope>NUCLEOTIDE SEQUENCE [LARGE SCALE GENOMIC DNA]</scope>
    <source>
        <strain evidence="5 6">CGMCC 1.10116</strain>
    </source>
</reference>
<dbReference type="NCBIfam" id="NF041000">
    <property type="entry name" value="ATPase_ComGA"/>
    <property type="match status" value="1"/>
</dbReference>
<evidence type="ECO:0000259" key="4">
    <source>
        <dbReference type="PROSITE" id="PS00662"/>
    </source>
</evidence>
<dbReference type="InterPro" id="IPR027417">
    <property type="entry name" value="P-loop_NTPase"/>
</dbReference>